<protein>
    <submittedName>
        <fullName evidence="3">Uncharacterized protein</fullName>
    </submittedName>
</protein>
<sequence length="658" mass="67044">MVAGHTISIWWNAGRSELKMPGIKALLLPVFLLLAMTLVGCSNGSSNPVAPPAGLTFRNAAVVYVVNEPIVPDTPGNSGGTITQATVQPPLPAGLNLDPSTGVISGTPTSVTNGGIYEITGSNGAGDTTTRVEIEISDTPKPPEDLAYLDESALYVAGTAITSNFPIARGGEIRQFSVSPALPAGLVLDPQTGVISGTPVAAVAAALYTVTGSNAAGSDIAELSIEVQAQETAPAGLQYTTSNPTYIVGRPIAVDMPQSTGGLITEFAISPPLPPGMSLNTVSGAITGTPRNAQAQTTFTMSGSNGAGRVTTQVLITIVPAGFWQPANNMGMARSDHTATLLTNGKVLIAGGADLAGRPNGADIPLATAELYDPASGKWSATGSMATPREFYTATLLANGKVLVAGGYDGQLGTATAELYDPASRTWSAAGSMSTVRQNHTATLLPDGRLLVAGGNPGGASAELYDPATGTWSPTGNMARIHAAGSAVLLPDGRVLVAGGTSAAVAELYDPATGTWSDAGTMTTPRAFLTATLLSNGKVLAVGGRDARNREQATAELFDPGSRTWQATASMETARASQSATMLQDGEVLIAGGFRSTSTVERYDPATGAWSGVDSMTGPRLGHTATLLNNGVLLVVGGRDIHGRNGRTSFLASAELFR</sequence>
<dbReference type="AlphaFoldDB" id="A0A367PA07"/>
<name>A0A367PA07_CUPNE</name>
<dbReference type="PANTHER" id="PTHR46344">
    <property type="entry name" value="OS02G0202900 PROTEIN"/>
    <property type="match status" value="1"/>
</dbReference>
<keyword evidence="2" id="KW-0677">Repeat</keyword>
<dbReference type="SUPFAM" id="SSF49313">
    <property type="entry name" value="Cadherin-like"/>
    <property type="match status" value="1"/>
</dbReference>
<dbReference type="GO" id="GO:0005509">
    <property type="term" value="F:calcium ion binding"/>
    <property type="evidence" value="ECO:0007669"/>
    <property type="project" value="InterPro"/>
</dbReference>
<comment type="caution">
    <text evidence="3">The sequence shown here is derived from an EMBL/GenBank/DDBJ whole genome shotgun (WGS) entry which is preliminary data.</text>
</comment>
<dbReference type="EMBL" id="QDHA01000114">
    <property type="protein sequence ID" value="RCJ04047.1"/>
    <property type="molecule type" value="Genomic_DNA"/>
</dbReference>
<dbReference type="Gene3D" id="2.60.40.10">
    <property type="entry name" value="Immunoglobulins"/>
    <property type="match status" value="3"/>
</dbReference>
<dbReference type="SUPFAM" id="SSF50965">
    <property type="entry name" value="Galactose oxidase, central domain"/>
    <property type="match status" value="1"/>
</dbReference>
<organism evidence="3 4">
    <name type="scientific">Cupriavidus necator</name>
    <name type="common">Alcaligenes eutrophus</name>
    <name type="synonym">Ralstonia eutropha</name>
    <dbReference type="NCBI Taxonomy" id="106590"/>
    <lineage>
        <taxon>Bacteria</taxon>
        <taxon>Pseudomonadati</taxon>
        <taxon>Pseudomonadota</taxon>
        <taxon>Betaproteobacteria</taxon>
        <taxon>Burkholderiales</taxon>
        <taxon>Burkholderiaceae</taxon>
        <taxon>Cupriavidus</taxon>
    </lineage>
</organism>
<keyword evidence="1" id="KW-0880">Kelch repeat</keyword>
<dbReference type="Gene3D" id="2.130.10.80">
    <property type="entry name" value="Galactose oxidase/kelch, beta-propeller"/>
    <property type="match status" value="3"/>
</dbReference>
<dbReference type="SMART" id="SM00612">
    <property type="entry name" value="Kelch"/>
    <property type="match status" value="6"/>
</dbReference>
<dbReference type="InterPro" id="IPR037293">
    <property type="entry name" value="Gal_Oxidase_central_sf"/>
</dbReference>
<dbReference type="Pfam" id="PF01344">
    <property type="entry name" value="Kelch_1"/>
    <property type="match status" value="3"/>
</dbReference>
<gene>
    <name evidence="3" type="ORF">DDK22_33880</name>
</gene>
<evidence type="ECO:0000313" key="4">
    <source>
        <dbReference type="Proteomes" id="UP000253501"/>
    </source>
</evidence>
<dbReference type="Proteomes" id="UP000253501">
    <property type="component" value="Unassembled WGS sequence"/>
</dbReference>
<reference evidence="3 4" key="1">
    <citation type="submission" date="2018-04" db="EMBL/GenBank/DDBJ databases">
        <title>Cupriavidus necator CR12 genome sequencing and assembly.</title>
        <authorList>
            <person name="Ben Fekih I."/>
            <person name="Mazhar H.S."/>
            <person name="Bello S.K."/>
            <person name="Rensing C."/>
        </authorList>
    </citation>
    <scope>NUCLEOTIDE SEQUENCE [LARGE SCALE GENOMIC DNA]</scope>
    <source>
        <strain evidence="3 4">CR12</strain>
    </source>
</reference>
<accession>A0A367PA07</accession>
<evidence type="ECO:0000256" key="2">
    <source>
        <dbReference type="ARBA" id="ARBA00022737"/>
    </source>
</evidence>
<dbReference type="InterPro" id="IPR015919">
    <property type="entry name" value="Cadherin-like_sf"/>
</dbReference>
<dbReference type="InterPro" id="IPR013783">
    <property type="entry name" value="Ig-like_fold"/>
</dbReference>
<dbReference type="InterPro" id="IPR006652">
    <property type="entry name" value="Kelch_1"/>
</dbReference>
<dbReference type="InterPro" id="IPR011043">
    <property type="entry name" value="Gal_Oxase/kelch_b-propeller"/>
</dbReference>
<dbReference type="PANTHER" id="PTHR46344:SF27">
    <property type="entry name" value="KELCH REPEAT SUPERFAMILY PROTEIN"/>
    <property type="match status" value="1"/>
</dbReference>
<evidence type="ECO:0000256" key="1">
    <source>
        <dbReference type="ARBA" id="ARBA00022441"/>
    </source>
</evidence>
<proteinExistence type="predicted"/>
<dbReference type="GO" id="GO:0016020">
    <property type="term" value="C:membrane"/>
    <property type="evidence" value="ECO:0007669"/>
    <property type="project" value="InterPro"/>
</dbReference>
<evidence type="ECO:0000313" key="3">
    <source>
        <dbReference type="EMBL" id="RCJ04047.1"/>
    </source>
</evidence>
<dbReference type="Pfam" id="PF05345">
    <property type="entry name" value="He_PIG"/>
    <property type="match status" value="3"/>
</dbReference>